<evidence type="ECO:0000313" key="2">
    <source>
        <dbReference type="Proteomes" id="UP000827976"/>
    </source>
</evidence>
<accession>A0ACB7UDI6</accession>
<organism evidence="1 2">
    <name type="scientific">Dioscorea alata</name>
    <name type="common">Purple yam</name>
    <dbReference type="NCBI Taxonomy" id="55571"/>
    <lineage>
        <taxon>Eukaryota</taxon>
        <taxon>Viridiplantae</taxon>
        <taxon>Streptophyta</taxon>
        <taxon>Embryophyta</taxon>
        <taxon>Tracheophyta</taxon>
        <taxon>Spermatophyta</taxon>
        <taxon>Magnoliopsida</taxon>
        <taxon>Liliopsida</taxon>
        <taxon>Dioscoreales</taxon>
        <taxon>Dioscoreaceae</taxon>
        <taxon>Dioscorea</taxon>
    </lineage>
</organism>
<proteinExistence type="predicted"/>
<keyword evidence="1" id="KW-0378">Hydrolase</keyword>
<dbReference type="EMBL" id="CM037027">
    <property type="protein sequence ID" value="KAH7658382.1"/>
    <property type="molecule type" value="Genomic_DNA"/>
</dbReference>
<gene>
    <name evidence="1" type="ORF">IHE45_17G084400</name>
</gene>
<protein>
    <submittedName>
        <fullName evidence="1">P-loop containing nucleoside triphosphate hydrolase protein</fullName>
    </submittedName>
</protein>
<evidence type="ECO:0000313" key="1">
    <source>
        <dbReference type="EMBL" id="KAH7658382.1"/>
    </source>
</evidence>
<reference evidence="2" key="1">
    <citation type="journal article" date="2022" name="Nat. Commun.">
        <title>Chromosome evolution and the genetic basis of agronomically important traits in greater yam.</title>
        <authorList>
            <person name="Bredeson J.V."/>
            <person name="Lyons J.B."/>
            <person name="Oniyinde I.O."/>
            <person name="Okereke N.R."/>
            <person name="Kolade O."/>
            <person name="Nnabue I."/>
            <person name="Nwadili C.O."/>
            <person name="Hribova E."/>
            <person name="Parker M."/>
            <person name="Nwogha J."/>
            <person name="Shu S."/>
            <person name="Carlson J."/>
            <person name="Kariba R."/>
            <person name="Muthemba S."/>
            <person name="Knop K."/>
            <person name="Barton G.J."/>
            <person name="Sherwood A.V."/>
            <person name="Lopez-Montes A."/>
            <person name="Asiedu R."/>
            <person name="Jamnadass R."/>
            <person name="Muchugi A."/>
            <person name="Goodstein D."/>
            <person name="Egesi C.N."/>
            <person name="Featherston J."/>
            <person name="Asfaw A."/>
            <person name="Simpson G.G."/>
            <person name="Dolezel J."/>
            <person name="Hendre P.S."/>
            <person name="Van Deynze A."/>
            <person name="Kumar P.L."/>
            <person name="Obidiegwu J.E."/>
            <person name="Bhattacharjee R."/>
            <person name="Rokhsar D.S."/>
        </authorList>
    </citation>
    <scope>NUCLEOTIDE SEQUENCE [LARGE SCALE GENOMIC DNA]</scope>
    <source>
        <strain evidence="2">cv. TDa95/00328</strain>
    </source>
</reference>
<dbReference type="Proteomes" id="UP000827976">
    <property type="component" value="Chromosome 17"/>
</dbReference>
<name>A0ACB7UDI6_DIOAL</name>
<sequence length="514" mass="56429">MEGNEMSVAFENRTFNRRSALGGGRMACTLVTGFLGSGKTTLLRHILDNRGDLRIAVLVNEFAGSDVDSILLDSSRINSAFNLSTVALTHGCACCDVKGPFRDALQRIVDSKHNFDCLLVETSGLARPDMFVAQLEEVGIHLDLTITVVDAESLDKIVKIDIVKKQLEHVDLVLLNKCDLATLGQISDAEDILERLTGNAKVVRSQFCRVPLDLVIDCSKIEALSLPEEECNSVLPVLSHEALPKMRFQRNVFGNTSVAVSSLNNTSNHPAVSSDENNADASGSGLSHGEFFSSVTFQSDVPLSLAMFQSQVLPRMRNSFRLLRAKGIIWFAEDRGIRFVFQWSGVKRIEAVSGQPWDTVPKSCLVLIGIDSSELEDIFVCLSRSTDPPKIFLDGCLAKEYARQFFQLISKDGRFKEPSLEKEPLVIFGVKGSPLRGIKESQLSGALMRIVNAKGNVFLTATTSAEEYNLQLLFDGVSDPQKAWDEVRLAASAVISKLCKNFCPCRSDLAAHVH</sequence>
<keyword evidence="2" id="KW-1185">Reference proteome</keyword>
<comment type="caution">
    <text evidence="1">The sequence shown here is derived from an EMBL/GenBank/DDBJ whole genome shotgun (WGS) entry which is preliminary data.</text>
</comment>